<dbReference type="AlphaFoldDB" id="A0A7K1FIV5"/>
<dbReference type="EMBL" id="WLYK01000002">
    <property type="protein sequence ID" value="MTD14038.1"/>
    <property type="molecule type" value="Genomic_DNA"/>
</dbReference>
<feature type="region of interest" description="Disordered" evidence="1">
    <location>
        <begin position="1"/>
        <end position="34"/>
    </location>
</feature>
<proteinExistence type="predicted"/>
<name>A0A7K1FIV5_9ACTN</name>
<reference evidence="2 3" key="1">
    <citation type="submission" date="2019-11" db="EMBL/GenBank/DDBJ databases">
        <authorList>
            <person name="Jiang L.-Q."/>
        </authorList>
    </citation>
    <scope>NUCLEOTIDE SEQUENCE [LARGE SCALE GENOMIC DNA]</scope>
    <source>
        <strain evidence="2 3">YIM 132087</strain>
    </source>
</reference>
<evidence type="ECO:0000313" key="2">
    <source>
        <dbReference type="EMBL" id="MTD14038.1"/>
    </source>
</evidence>
<dbReference type="InterPro" id="IPR036188">
    <property type="entry name" value="FAD/NAD-bd_sf"/>
</dbReference>
<comment type="caution">
    <text evidence="2">The sequence shown here is derived from an EMBL/GenBank/DDBJ whole genome shotgun (WGS) entry which is preliminary data.</text>
</comment>
<dbReference type="Pfam" id="PF13738">
    <property type="entry name" value="Pyr_redox_3"/>
    <property type="match status" value="1"/>
</dbReference>
<dbReference type="Gene3D" id="3.50.50.60">
    <property type="entry name" value="FAD/NAD(P)-binding domain"/>
    <property type="match status" value="2"/>
</dbReference>
<dbReference type="GO" id="GO:0004497">
    <property type="term" value="F:monooxygenase activity"/>
    <property type="evidence" value="ECO:0007669"/>
    <property type="project" value="UniProtKB-KW"/>
</dbReference>
<dbReference type="SUPFAM" id="SSF51905">
    <property type="entry name" value="FAD/NAD(P)-binding domain"/>
    <property type="match status" value="2"/>
</dbReference>
<gene>
    <name evidence="2" type="ORF">GIS00_08785</name>
</gene>
<keyword evidence="2" id="KW-0503">Monooxygenase</keyword>
<dbReference type="PANTHER" id="PTHR42877">
    <property type="entry name" value="L-ORNITHINE N(5)-MONOOXYGENASE-RELATED"/>
    <property type="match status" value="1"/>
</dbReference>
<dbReference type="PANTHER" id="PTHR42877:SF4">
    <property type="entry name" value="FAD_NAD(P)-BINDING DOMAIN-CONTAINING PROTEIN-RELATED"/>
    <property type="match status" value="1"/>
</dbReference>
<protein>
    <submittedName>
        <fullName evidence="2">SidA/IucD/PvdA family monooxygenase</fullName>
    </submittedName>
</protein>
<evidence type="ECO:0000256" key="1">
    <source>
        <dbReference type="SAM" id="MobiDB-lite"/>
    </source>
</evidence>
<accession>A0A7K1FIV5</accession>
<dbReference type="InterPro" id="IPR051209">
    <property type="entry name" value="FAD-bind_Monooxygenase_sf"/>
</dbReference>
<keyword evidence="3" id="KW-1185">Reference proteome</keyword>
<keyword evidence="2" id="KW-0560">Oxidoreductase</keyword>
<organism evidence="2 3">
    <name type="scientific">Nakamurella alba</name>
    <dbReference type="NCBI Taxonomy" id="2665158"/>
    <lineage>
        <taxon>Bacteria</taxon>
        <taxon>Bacillati</taxon>
        <taxon>Actinomycetota</taxon>
        <taxon>Actinomycetes</taxon>
        <taxon>Nakamurellales</taxon>
        <taxon>Nakamurellaceae</taxon>
        <taxon>Nakamurella</taxon>
    </lineage>
</organism>
<dbReference type="Proteomes" id="UP000460221">
    <property type="component" value="Unassembled WGS sequence"/>
</dbReference>
<dbReference type="PRINTS" id="PR00411">
    <property type="entry name" value="PNDRDTASEI"/>
</dbReference>
<evidence type="ECO:0000313" key="3">
    <source>
        <dbReference type="Proteomes" id="UP000460221"/>
    </source>
</evidence>
<sequence>MVLHQLTGDERWLQDPYRPTRTRGQDDHDTGGLDPAVQQEIRDAAGVALAAWYQGAPAAVPAPDVEHLQRMMQVCVAEDVPVEYARMGRVVMGFEDPADDAEAAAPAGTSSGPRDPGTVSAIIVGAGVSGIVAAKEFLDRGIPFTILDKNAGFGGTWFENVYPGCGVDTPSYLYSFTFAPRSWNRYFARRPEVAEYMSSVAEGLGLRSRTVLGVEVVGAEFDGASDTWTVTGRAVDGTETQYQATILVASTGLFSPPKVPQLPGAAEFTGPAFHSARWPEGLDLAGKRVAVIGSGASAMQVVPAISTGTAEVTVFQRTPQWIIPMEKYFDDVDAEVHRLMEQVPFYHVWYRFRLVWMWNDKIHATLRMDPQWQGSPAAANKVNDRTRQMMTGYIEQQLAGRPDLLAKSVPEYPPFAKRILIDNGWYRSLLRPNVTLVAESVAGLDADGVVTSTGDHHPADVVVYATGFETDRYLHPIRVLGRGGAVLSEVWNGTDPRAYLGMTVPGFPNLFLMYGPNTNPPGGSFIYIAECQGHYIGTMASMMLRDGISAVECKPERYETYTEQVDVAAAGLLWSHPRVASYYKNAFGRVVTNSPWRVVDYWHMTRHPDLADFDCSTAGAPANRPAAG</sequence>